<keyword evidence="4" id="KW-0488">Methylation</keyword>
<dbReference type="PhylomeDB" id="A7SI97"/>
<comment type="function">
    <text evidence="9">Guanine nucleotide-binding proteins (G proteins) are involved as a modulator or transducer in various transmembrane signaling systems. The beta and gamma chains are required for the GTPase activity, for replacement of GDP by GTP, and for G protein-effector interaction.</text>
</comment>
<evidence type="ECO:0000313" key="12">
    <source>
        <dbReference type="Proteomes" id="UP000001593"/>
    </source>
</evidence>
<reference evidence="11 12" key="1">
    <citation type="journal article" date="2007" name="Science">
        <title>Sea anemone genome reveals ancestral eumetazoan gene repertoire and genomic organization.</title>
        <authorList>
            <person name="Putnam N.H."/>
            <person name="Srivastava M."/>
            <person name="Hellsten U."/>
            <person name="Dirks B."/>
            <person name="Chapman J."/>
            <person name="Salamov A."/>
            <person name="Terry A."/>
            <person name="Shapiro H."/>
            <person name="Lindquist E."/>
            <person name="Kapitonov V.V."/>
            <person name="Jurka J."/>
            <person name="Genikhovich G."/>
            <person name="Grigoriev I.V."/>
            <person name="Lucas S.M."/>
            <person name="Steele R.E."/>
            <person name="Finnerty J.R."/>
            <person name="Technau U."/>
            <person name="Martindale M.Q."/>
            <person name="Rokhsar D.S."/>
        </authorList>
    </citation>
    <scope>NUCLEOTIDE SEQUENCE [LARGE SCALE GENOMIC DNA]</scope>
    <source>
        <strain evidence="12">CH2 X CH6</strain>
    </source>
</reference>
<accession>A7SI97</accession>
<dbReference type="GO" id="GO:0031681">
    <property type="term" value="F:G-protein beta-subunit binding"/>
    <property type="evidence" value="ECO:0007669"/>
    <property type="project" value="InterPro"/>
</dbReference>
<keyword evidence="7 9" id="KW-0449">Lipoprotein</keyword>
<evidence type="ECO:0000259" key="10">
    <source>
        <dbReference type="PROSITE" id="PS50058"/>
    </source>
</evidence>
<evidence type="ECO:0000256" key="2">
    <source>
        <dbReference type="ARBA" id="ARBA00007431"/>
    </source>
</evidence>
<feature type="domain" description="G protein gamma" evidence="10">
    <location>
        <begin position="4"/>
        <end position="69"/>
    </location>
</feature>
<evidence type="ECO:0000313" key="11">
    <source>
        <dbReference type="EMBL" id="EDO36536.1"/>
    </source>
</evidence>
<dbReference type="Proteomes" id="UP000001593">
    <property type="component" value="Unassembled WGS sequence"/>
</dbReference>
<gene>
    <name evidence="11" type="ORF">NEMVEDRAFT_v1g212694</name>
</gene>
<dbReference type="PRINTS" id="PR00321">
    <property type="entry name" value="GPROTEING"/>
</dbReference>
<dbReference type="CDD" id="cd00068">
    <property type="entry name" value="GGL"/>
    <property type="match status" value="1"/>
</dbReference>
<dbReference type="STRING" id="45351.A7SI97"/>
<evidence type="ECO:0000256" key="4">
    <source>
        <dbReference type="ARBA" id="ARBA00022481"/>
    </source>
</evidence>
<evidence type="ECO:0000256" key="7">
    <source>
        <dbReference type="ARBA" id="ARBA00023288"/>
    </source>
</evidence>
<dbReference type="InterPro" id="IPR036284">
    <property type="entry name" value="GGL_sf"/>
</dbReference>
<dbReference type="Gene3D" id="4.10.260.10">
    <property type="entry name" value="Transducin (heterotrimeric G protein), gamma chain"/>
    <property type="match status" value="1"/>
</dbReference>
<dbReference type="PROSITE" id="PS50058">
    <property type="entry name" value="G_PROTEIN_GAMMA"/>
    <property type="match status" value="1"/>
</dbReference>
<dbReference type="FunCoup" id="A7SI97">
    <property type="interactions" value="507"/>
</dbReference>
<dbReference type="eggNOG" id="KOG4119">
    <property type="taxonomic scope" value="Eukaryota"/>
</dbReference>
<keyword evidence="8" id="KW-0636">Prenylation</keyword>
<evidence type="ECO:0000256" key="6">
    <source>
        <dbReference type="ARBA" id="ARBA00023224"/>
    </source>
</evidence>
<dbReference type="InterPro" id="IPR001770">
    <property type="entry name" value="G-protein_gamma"/>
</dbReference>
<organism evidence="11 12">
    <name type="scientific">Nematostella vectensis</name>
    <name type="common">Starlet sea anemone</name>
    <dbReference type="NCBI Taxonomy" id="45351"/>
    <lineage>
        <taxon>Eukaryota</taxon>
        <taxon>Metazoa</taxon>
        <taxon>Cnidaria</taxon>
        <taxon>Anthozoa</taxon>
        <taxon>Hexacorallia</taxon>
        <taxon>Actiniaria</taxon>
        <taxon>Edwardsiidae</taxon>
        <taxon>Nematostella</taxon>
    </lineage>
</organism>
<dbReference type="Pfam" id="PF00631">
    <property type="entry name" value="G-gamma"/>
    <property type="match status" value="1"/>
</dbReference>
<dbReference type="OMA" id="LMDYCEK"/>
<evidence type="ECO:0000256" key="5">
    <source>
        <dbReference type="ARBA" id="ARBA00023136"/>
    </source>
</evidence>
<dbReference type="FunFam" id="4.10.260.10:FF:000001">
    <property type="entry name" value="Guanine nucleotide-binding protein subunit gamma"/>
    <property type="match status" value="1"/>
</dbReference>
<keyword evidence="5 9" id="KW-0472">Membrane</keyword>
<comment type="similarity">
    <text evidence="2 9">Belongs to the G protein gamma family.</text>
</comment>
<evidence type="ECO:0000256" key="9">
    <source>
        <dbReference type="RuleBase" id="RU004973"/>
    </source>
</evidence>
<comment type="subunit">
    <text evidence="9">G proteins are composed of 3 units; alpha, beta and gamma.</text>
</comment>
<dbReference type="SMART" id="SM00224">
    <property type="entry name" value="GGL"/>
    <property type="match status" value="1"/>
</dbReference>
<dbReference type="GO" id="GO:0005834">
    <property type="term" value="C:heterotrimeric G-protein complex"/>
    <property type="evidence" value="ECO:0007669"/>
    <property type="project" value="InterPro"/>
</dbReference>
<keyword evidence="12" id="KW-1185">Reference proteome</keyword>
<dbReference type="AlphaFoldDB" id="A7SI97"/>
<protein>
    <recommendedName>
        <fullName evidence="9">Guanine nucleotide-binding protein subunit gamma</fullName>
    </recommendedName>
</protein>
<dbReference type="GO" id="GO:0007186">
    <property type="term" value="P:G protein-coupled receptor signaling pathway"/>
    <property type="evidence" value="ECO:0007669"/>
    <property type="project" value="InterPro"/>
</dbReference>
<evidence type="ECO:0000256" key="8">
    <source>
        <dbReference type="ARBA" id="ARBA00023289"/>
    </source>
</evidence>
<dbReference type="HOGENOM" id="CLU_168377_3_1_1"/>
<dbReference type="SUPFAM" id="SSF48670">
    <property type="entry name" value="Transducin (heterotrimeric G protein), gamma chain"/>
    <property type="match status" value="1"/>
</dbReference>
<dbReference type="InterPro" id="IPR015898">
    <property type="entry name" value="G-protein_gamma-like_dom"/>
</dbReference>
<dbReference type="PANTHER" id="PTHR13809">
    <property type="entry name" value="GUANINE NUCLEOTIDE-BINDING PROTEIN GAMMA SUBUNIT"/>
    <property type="match status" value="1"/>
</dbReference>
<comment type="subcellular location">
    <subcellularLocation>
        <location evidence="1 9">Cell membrane</location>
        <topology evidence="1 9">Lipid-anchor</topology>
        <orientation evidence="1 9">Cytoplasmic side</orientation>
    </subcellularLocation>
</comment>
<name>A7SI97_NEMVE</name>
<keyword evidence="3 9" id="KW-1003">Cell membrane</keyword>
<sequence length="69" mass="7748">MATQQAQISTQRAVVDQLRGELKVTRMKVSQTSVELMKFCENHCAEDPLVHGLPPGDNPFREKTSCTLF</sequence>
<dbReference type="InParanoid" id="A7SI97"/>
<evidence type="ECO:0000256" key="3">
    <source>
        <dbReference type="ARBA" id="ARBA00022475"/>
    </source>
</evidence>
<keyword evidence="6 9" id="KW-0807">Transducer</keyword>
<evidence type="ECO:0000256" key="1">
    <source>
        <dbReference type="ARBA" id="ARBA00004342"/>
    </source>
</evidence>
<dbReference type="SMART" id="SM01224">
    <property type="entry name" value="G_gamma"/>
    <property type="match status" value="1"/>
</dbReference>
<dbReference type="EMBL" id="DS469667">
    <property type="protein sequence ID" value="EDO36536.1"/>
    <property type="molecule type" value="Genomic_DNA"/>
</dbReference>
<proteinExistence type="inferred from homology"/>